<keyword evidence="1" id="KW-0472">Membrane</keyword>
<keyword evidence="1" id="KW-1133">Transmembrane helix</keyword>
<feature type="transmembrane region" description="Helical" evidence="1">
    <location>
        <begin position="121"/>
        <end position="143"/>
    </location>
</feature>
<dbReference type="Proteomes" id="UP000293562">
    <property type="component" value="Unassembled WGS sequence"/>
</dbReference>
<evidence type="ECO:0000313" key="3">
    <source>
        <dbReference type="Proteomes" id="UP000293562"/>
    </source>
</evidence>
<accession>A0A4Q7VCA6</accession>
<keyword evidence="1" id="KW-0812">Transmembrane</keyword>
<comment type="caution">
    <text evidence="2">The sequence shown here is derived from an EMBL/GenBank/DDBJ whole genome shotgun (WGS) entry which is preliminary data.</text>
</comment>
<name>A0A4Q7VCA6_9BACT</name>
<proteinExistence type="predicted"/>
<dbReference type="OrthoDB" id="1121797at2"/>
<dbReference type="AlphaFoldDB" id="A0A4Q7VCA6"/>
<dbReference type="RefSeq" id="WP_130308209.1">
    <property type="nucleotide sequence ID" value="NZ_SHKN01000003.1"/>
</dbReference>
<evidence type="ECO:0000256" key="1">
    <source>
        <dbReference type="SAM" id="Phobius"/>
    </source>
</evidence>
<dbReference type="EMBL" id="SHKN01000003">
    <property type="protein sequence ID" value="RZT92358.1"/>
    <property type="molecule type" value="Genomic_DNA"/>
</dbReference>
<protein>
    <recommendedName>
        <fullName evidence="4">DUF5362 domain-containing protein</fullName>
    </recommendedName>
</protein>
<organism evidence="2 3">
    <name type="scientific">Ancylomarina subtilis</name>
    <dbReference type="NCBI Taxonomy" id="1639035"/>
    <lineage>
        <taxon>Bacteria</taxon>
        <taxon>Pseudomonadati</taxon>
        <taxon>Bacteroidota</taxon>
        <taxon>Bacteroidia</taxon>
        <taxon>Marinilabiliales</taxon>
        <taxon>Marinifilaceae</taxon>
        <taxon>Ancylomarina</taxon>
    </lineage>
</organism>
<feature type="transmembrane region" description="Helical" evidence="1">
    <location>
        <begin position="68"/>
        <end position="90"/>
    </location>
</feature>
<keyword evidence="3" id="KW-1185">Reference proteome</keyword>
<reference evidence="2 3" key="1">
    <citation type="submission" date="2019-02" db="EMBL/GenBank/DDBJ databases">
        <title>Genomic Encyclopedia of Type Strains, Phase IV (KMG-IV): sequencing the most valuable type-strain genomes for metagenomic binning, comparative biology and taxonomic classification.</title>
        <authorList>
            <person name="Goeker M."/>
        </authorList>
    </citation>
    <scope>NUCLEOTIDE SEQUENCE [LARGE SCALE GENOMIC DNA]</scope>
    <source>
        <strain evidence="2 3">DSM 28825</strain>
    </source>
</reference>
<feature type="transmembrane region" description="Helical" evidence="1">
    <location>
        <begin position="34"/>
        <end position="56"/>
    </location>
</feature>
<gene>
    <name evidence="2" type="ORF">EV201_2829</name>
</gene>
<sequence>MENLETAASENKNELVLEIQAEAYLSETRKWTKFFAILGFIFMGLGLLGSLGLFAASSMMSAYTPFPMGALGVFYLLIIGLYFFPIYYLLQFSNKAKEALMSRSSQALTEAMGYIKSHYKFIGIMTIVMLALYPIIIIGAIIFRASQGF</sequence>
<evidence type="ECO:0008006" key="4">
    <source>
        <dbReference type="Google" id="ProtNLM"/>
    </source>
</evidence>
<evidence type="ECO:0000313" key="2">
    <source>
        <dbReference type="EMBL" id="RZT92358.1"/>
    </source>
</evidence>